<dbReference type="GO" id="GO:0008840">
    <property type="term" value="F:4-hydroxy-tetrahydrodipicolinate synthase activity"/>
    <property type="evidence" value="ECO:0007669"/>
    <property type="project" value="UniProtKB-EC"/>
</dbReference>
<feature type="active site" description="Proton donor/acceptor" evidence="12">
    <location>
        <position position="134"/>
    </location>
</feature>
<reference evidence="14 15" key="1">
    <citation type="submission" date="2023-07" db="EMBL/GenBank/DDBJ databases">
        <title>Genomic Encyclopedia of Type Strains, Phase IV (KMG-IV): sequencing the most valuable type-strain genomes for metagenomic binning, comparative biology and taxonomic classification.</title>
        <authorList>
            <person name="Goeker M."/>
        </authorList>
    </citation>
    <scope>NUCLEOTIDE SEQUENCE [LARGE SCALE GENOMIC DNA]</scope>
    <source>
        <strain evidence="14 15">DSM 16460</strain>
    </source>
</reference>
<comment type="similarity">
    <text evidence="3 12 13">Belongs to the DapA family.</text>
</comment>
<dbReference type="InterPro" id="IPR002220">
    <property type="entry name" value="DapA-like"/>
</dbReference>
<evidence type="ECO:0000256" key="6">
    <source>
        <dbReference type="ARBA" id="ARBA00022605"/>
    </source>
</evidence>
<comment type="caution">
    <text evidence="12">Was originally thought to be a dihydrodipicolinate synthase (DHDPS), catalyzing the condensation of (S)-aspartate-beta-semialdehyde [(S)-ASA] and pyruvate to dihydrodipicolinate (DHDP). However, it was shown in E.coli that the product of the enzymatic reaction is not dihydrodipicolinate but in fact (4S)-4-hydroxy-2,3,4,5-tetrahydro-(2S)-dipicolinic acid (HTPA), and that the consecutive dehydration reaction leading to DHDP is not spontaneous but catalyzed by DapB.</text>
</comment>
<dbReference type="InterPro" id="IPR020624">
    <property type="entry name" value="Schiff_base-form_aldolases_CS"/>
</dbReference>
<evidence type="ECO:0000256" key="9">
    <source>
        <dbReference type="ARBA" id="ARBA00023239"/>
    </source>
</evidence>
<keyword evidence="5 12" id="KW-0963">Cytoplasm</keyword>
<evidence type="ECO:0000256" key="10">
    <source>
        <dbReference type="ARBA" id="ARBA00023270"/>
    </source>
</evidence>
<comment type="catalytic activity">
    <reaction evidence="11 12">
        <text>L-aspartate 4-semialdehyde + pyruvate = (2S,4S)-4-hydroxy-2,3,4,5-tetrahydrodipicolinate + H2O + H(+)</text>
        <dbReference type="Rhea" id="RHEA:34171"/>
        <dbReference type="ChEBI" id="CHEBI:15361"/>
        <dbReference type="ChEBI" id="CHEBI:15377"/>
        <dbReference type="ChEBI" id="CHEBI:15378"/>
        <dbReference type="ChEBI" id="CHEBI:67139"/>
        <dbReference type="ChEBI" id="CHEBI:537519"/>
        <dbReference type="EC" id="4.3.3.7"/>
    </reaction>
</comment>
<dbReference type="PANTHER" id="PTHR12128:SF66">
    <property type="entry name" value="4-HYDROXY-2-OXOGLUTARATE ALDOLASE, MITOCHONDRIAL"/>
    <property type="match status" value="1"/>
</dbReference>
<gene>
    <name evidence="12" type="primary">dapA</name>
    <name evidence="14" type="ORF">J2S77_001001</name>
</gene>
<comment type="caution">
    <text evidence="14">The sequence shown here is derived from an EMBL/GenBank/DDBJ whole genome shotgun (WGS) entry which is preliminary data.</text>
</comment>
<sequence>MDFGRVLTAMVTPFDSMGRLDLKKTEKLVTHLIDNGSEGLVLGGTTGESPTLTHDEKLQLFEYVVGLVDQEISVIGGAGYNDTSASAEFTKAAANTGLDGIMLVTPYYNKPNPAGLYYHFSTIARETTLPIMLYNIPGRSVINMPVDTTVELSKIDNIVSIKDASGDLHMMSDIIEQTSDDFSLYSGEDHLTLPSLAIGSHGVVSVASHIIGNQMQEMTQAYLEGEVTKAASLHRKWLPTMRACFMAPSPAPVKAALNYQGIDVGSVRGPLVDLSLEEFNQLKTILDT</sequence>
<evidence type="ECO:0000256" key="12">
    <source>
        <dbReference type="HAMAP-Rule" id="MF_00418"/>
    </source>
</evidence>
<proteinExistence type="inferred from homology"/>
<accession>A0ABT9VDJ9</accession>
<keyword evidence="15" id="KW-1185">Reference proteome</keyword>
<keyword evidence="6 12" id="KW-0028">Amino-acid biosynthesis</keyword>
<feature type="site" description="Part of a proton relay during catalysis" evidence="12">
    <location>
        <position position="108"/>
    </location>
</feature>
<dbReference type="PROSITE" id="PS00665">
    <property type="entry name" value="DHDPS_1"/>
    <property type="match status" value="1"/>
</dbReference>
<dbReference type="PANTHER" id="PTHR12128">
    <property type="entry name" value="DIHYDRODIPICOLINATE SYNTHASE"/>
    <property type="match status" value="1"/>
</dbReference>
<evidence type="ECO:0000256" key="13">
    <source>
        <dbReference type="PIRNR" id="PIRNR001365"/>
    </source>
</evidence>
<evidence type="ECO:0000256" key="5">
    <source>
        <dbReference type="ARBA" id="ARBA00022490"/>
    </source>
</evidence>
<dbReference type="NCBIfam" id="TIGR00674">
    <property type="entry name" value="dapA"/>
    <property type="match status" value="1"/>
</dbReference>
<dbReference type="CDD" id="cd00950">
    <property type="entry name" value="DHDPS"/>
    <property type="match status" value="1"/>
</dbReference>
<evidence type="ECO:0000256" key="11">
    <source>
        <dbReference type="ARBA" id="ARBA00047836"/>
    </source>
</evidence>
<protein>
    <recommendedName>
        <fullName evidence="4 12">4-hydroxy-tetrahydrodipicolinate synthase</fullName>
        <shortName evidence="12">HTPA synthase</shortName>
        <ecNumber evidence="4 12">4.3.3.7</ecNumber>
    </recommendedName>
</protein>
<dbReference type="SUPFAM" id="SSF51569">
    <property type="entry name" value="Aldolase"/>
    <property type="match status" value="1"/>
</dbReference>
<feature type="binding site" evidence="12">
    <location>
        <position position="46"/>
    </location>
    <ligand>
        <name>pyruvate</name>
        <dbReference type="ChEBI" id="CHEBI:15361"/>
    </ligand>
</feature>
<dbReference type="InterPro" id="IPR020625">
    <property type="entry name" value="Schiff_base-form_aldolases_AS"/>
</dbReference>
<dbReference type="RefSeq" id="WP_306975196.1">
    <property type="nucleotide sequence ID" value="NZ_JAUSTQ010000003.1"/>
</dbReference>
<keyword evidence="7 12" id="KW-0220">Diaminopimelate biosynthesis</keyword>
<evidence type="ECO:0000256" key="3">
    <source>
        <dbReference type="ARBA" id="ARBA00007592"/>
    </source>
</evidence>
<evidence type="ECO:0000256" key="7">
    <source>
        <dbReference type="ARBA" id="ARBA00022915"/>
    </source>
</evidence>
<evidence type="ECO:0000256" key="1">
    <source>
        <dbReference type="ARBA" id="ARBA00003294"/>
    </source>
</evidence>
<organism evidence="14 15">
    <name type="scientific">Alkalibacillus salilacus</name>
    <dbReference type="NCBI Taxonomy" id="284582"/>
    <lineage>
        <taxon>Bacteria</taxon>
        <taxon>Bacillati</taxon>
        <taxon>Bacillota</taxon>
        <taxon>Bacilli</taxon>
        <taxon>Bacillales</taxon>
        <taxon>Bacillaceae</taxon>
        <taxon>Alkalibacillus</taxon>
    </lineage>
</organism>
<keyword evidence="8 12" id="KW-0457">Lysine biosynthesis</keyword>
<dbReference type="HAMAP" id="MF_00418">
    <property type="entry name" value="DapA"/>
    <property type="match status" value="1"/>
</dbReference>
<dbReference type="EMBL" id="JAUSTQ010000003">
    <property type="protein sequence ID" value="MDQ0159037.1"/>
    <property type="molecule type" value="Genomic_DNA"/>
</dbReference>
<dbReference type="PRINTS" id="PR00146">
    <property type="entry name" value="DHPICSNTHASE"/>
</dbReference>
<evidence type="ECO:0000256" key="8">
    <source>
        <dbReference type="ARBA" id="ARBA00023154"/>
    </source>
</evidence>
<comment type="function">
    <text evidence="1 12">Catalyzes the condensation of (S)-aspartate-beta-semialdehyde [(S)-ASA] and pyruvate to 4-hydroxy-tetrahydrodipicolinate (HTPA).</text>
</comment>
<dbReference type="Pfam" id="PF00701">
    <property type="entry name" value="DHDPS"/>
    <property type="match status" value="1"/>
</dbReference>
<comment type="pathway">
    <text evidence="2 12">Amino-acid biosynthesis; L-lysine biosynthesis via DAP pathway; (S)-tetrahydrodipicolinate from L-aspartate: step 3/4.</text>
</comment>
<evidence type="ECO:0000313" key="14">
    <source>
        <dbReference type="EMBL" id="MDQ0159037.1"/>
    </source>
</evidence>
<dbReference type="Proteomes" id="UP001224359">
    <property type="component" value="Unassembled WGS sequence"/>
</dbReference>
<keyword evidence="9 12" id="KW-0456">Lyase</keyword>
<evidence type="ECO:0000256" key="4">
    <source>
        <dbReference type="ARBA" id="ARBA00012086"/>
    </source>
</evidence>
<dbReference type="InterPro" id="IPR005263">
    <property type="entry name" value="DapA"/>
</dbReference>
<comment type="subcellular location">
    <subcellularLocation>
        <location evidence="12">Cytoplasm</location>
    </subcellularLocation>
</comment>
<dbReference type="InterPro" id="IPR013785">
    <property type="entry name" value="Aldolase_TIM"/>
</dbReference>
<dbReference type="Gene3D" id="3.20.20.70">
    <property type="entry name" value="Aldolase class I"/>
    <property type="match status" value="1"/>
</dbReference>
<evidence type="ECO:0000313" key="15">
    <source>
        <dbReference type="Proteomes" id="UP001224359"/>
    </source>
</evidence>
<evidence type="ECO:0000256" key="2">
    <source>
        <dbReference type="ARBA" id="ARBA00005120"/>
    </source>
</evidence>
<comment type="subunit">
    <text evidence="12">Homotetramer; dimer of dimers.</text>
</comment>
<feature type="site" description="Part of a proton relay during catalysis" evidence="12">
    <location>
        <position position="45"/>
    </location>
</feature>
<feature type="active site" description="Schiff-base intermediate with substrate" evidence="12">
    <location>
        <position position="162"/>
    </location>
</feature>
<dbReference type="PIRSF" id="PIRSF001365">
    <property type="entry name" value="DHDPS"/>
    <property type="match status" value="1"/>
</dbReference>
<dbReference type="PROSITE" id="PS00666">
    <property type="entry name" value="DHDPS_2"/>
    <property type="match status" value="1"/>
</dbReference>
<name>A0ABT9VDJ9_9BACI</name>
<feature type="binding site" evidence="12">
    <location>
        <position position="204"/>
    </location>
    <ligand>
        <name>pyruvate</name>
        <dbReference type="ChEBI" id="CHEBI:15361"/>
    </ligand>
</feature>
<dbReference type="SMART" id="SM01130">
    <property type="entry name" value="DHDPS"/>
    <property type="match status" value="1"/>
</dbReference>
<keyword evidence="10 12" id="KW-0704">Schiff base</keyword>
<dbReference type="EC" id="4.3.3.7" evidence="4 12"/>